<evidence type="ECO:0008006" key="3">
    <source>
        <dbReference type="Google" id="ProtNLM"/>
    </source>
</evidence>
<accession>A0A6P0UKB4</accession>
<dbReference type="Proteomes" id="UP000468581">
    <property type="component" value="Unassembled WGS sequence"/>
</dbReference>
<proteinExistence type="predicted"/>
<dbReference type="EMBL" id="JAABOO010000001">
    <property type="protein sequence ID" value="NER12850.1"/>
    <property type="molecule type" value="Genomic_DNA"/>
</dbReference>
<protein>
    <recommendedName>
        <fullName evidence="3">RHS repeat protein</fullName>
    </recommendedName>
</protein>
<sequence length="1067" mass="120144">MKAKLYLFIFILTNTLLGRAQEIPLKIDYSPKSPDVSSLFDFSDVSVGYYTGSINTNIPLGNLSEGPLTTNVSLSYATSGNKVAERATWVGLGWNLNAAGIITREVRGKPDDSDNTLGFFKFLDTRNFDSIDDITALSESDKAALYFGLTSECLEAEPDVFNFRVGDLQGTFMFDWDGSLKVACNRKIEIDYTQQPNSYEISEWRITDDLGNKYVFSARETNQIIGLTGWSIVCNDVPYTTAWKLTSIEDHSSLHKIDFTYEEYVMEYPVEYTKQHTINEAGASGPISASSSGLKIVGSYLKSIRGNNSQNTIEFVKGNTARNDVTGTNLFPLGSIIIKDRNANIVDAFNFNYSNGGRLLLNNIKRIKDANSLDWYEFEYNSTAFPNDYNSYSIDHWGYYNGKSNSVPYPAYTTIIPSGSTVTYPGADKEPSSSHSEALVLKKIVYPTKGYSEFTYEGHDYSFIQDRVINNNEAIQIPADKFVSAYGNPDNIDELVQDTKYFDVIINTTVNTSNTNCDGGICKRKVSVLINALNLSDFAQAHTSPKLRIYDNNNQIIYQKEDFPFNLNYSNLVDIWLPEGSYRVVTETRNYGHGSVSSSNSFVYAALNWKNDLENHIEIKDVGGVRIKEVAEYDSDNTLLKRRTFQYRLNDYPNLSSGSIDVLPKYEDDYIYWKNIGVVSEIKVETIRYSGSLSQLGSNFGHVRYNEVTEDLISGADKIRKIYKYTHGDNDIISTEKPYPPAISKAYKKGLLESETLYRHSGGSFTPVQKNTFEYAYKELQIPALKVGFNINGEPSVSSSTSSYATAYYNSYIGYNQITNKKTETFFDSSTTTLEDLYTYDSTLNRMISSTRNTSNNELLSKYYTYPDTDDPSSINSLMTTKSIIGNPVKIKTSLNEELLLVESRLYKDYGNGLILPEFIKVSKGTDPIEDRVVYHSYDNLGNPLEVSQADGAHMVYLWGYDQQYPVAKIENATYSQVIATGVNLSVLNNLNSTDSQRTTELNKIRNGLANSLITTYLYKPLVGITSMTGPTGYTMTYEYDEFNRLKHVRDADGNILSENTYHYKNQ</sequence>
<dbReference type="AlphaFoldDB" id="A0A6P0UKB4"/>
<organism evidence="1 2">
    <name type="scientific">Leptobacterium flavescens</name>
    <dbReference type="NCBI Taxonomy" id="472055"/>
    <lineage>
        <taxon>Bacteria</taxon>
        <taxon>Pseudomonadati</taxon>
        <taxon>Bacteroidota</taxon>
        <taxon>Flavobacteriia</taxon>
        <taxon>Flavobacteriales</taxon>
        <taxon>Flavobacteriaceae</taxon>
        <taxon>Leptobacterium</taxon>
    </lineage>
</organism>
<dbReference type="Pfam" id="PF05593">
    <property type="entry name" value="RHS_repeat"/>
    <property type="match status" value="1"/>
</dbReference>
<dbReference type="Gene3D" id="2.180.10.10">
    <property type="entry name" value="RHS repeat-associated core"/>
    <property type="match status" value="1"/>
</dbReference>
<evidence type="ECO:0000313" key="2">
    <source>
        <dbReference type="Proteomes" id="UP000468581"/>
    </source>
</evidence>
<dbReference type="RefSeq" id="WP_163605859.1">
    <property type="nucleotide sequence ID" value="NZ_JAABOO010000001.1"/>
</dbReference>
<gene>
    <name evidence="1" type="ORF">GWK08_05320</name>
</gene>
<name>A0A6P0UKB4_9FLAO</name>
<evidence type="ECO:0000313" key="1">
    <source>
        <dbReference type="EMBL" id="NER12850.1"/>
    </source>
</evidence>
<dbReference type="InterPro" id="IPR031325">
    <property type="entry name" value="RHS_repeat"/>
</dbReference>
<comment type="caution">
    <text evidence="1">The sequence shown here is derived from an EMBL/GenBank/DDBJ whole genome shotgun (WGS) entry which is preliminary data.</text>
</comment>
<reference evidence="1 2" key="1">
    <citation type="submission" date="2020-01" db="EMBL/GenBank/DDBJ databases">
        <title>Leptobacterium flavescens.</title>
        <authorList>
            <person name="Wang G."/>
        </authorList>
    </citation>
    <scope>NUCLEOTIDE SEQUENCE [LARGE SCALE GENOMIC DNA]</scope>
    <source>
        <strain evidence="1 2">KCTC 22160</strain>
    </source>
</reference>
<keyword evidence="2" id="KW-1185">Reference proteome</keyword>